<dbReference type="PANTHER" id="PTHR44086">
    <property type="entry name" value="THIOSULFATE SULFURTRANSFERASE RDL2, MITOCHONDRIAL-RELATED"/>
    <property type="match status" value="1"/>
</dbReference>
<feature type="non-terminal residue" evidence="2">
    <location>
        <position position="280"/>
    </location>
</feature>
<evidence type="ECO:0000313" key="2">
    <source>
        <dbReference type="EMBL" id="SVD52694.1"/>
    </source>
</evidence>
<dbReference type="CDD" id="cd00158">
    <property type="entry name" value="RHOD"/>
    <property type="match status" value="1"/>
</dbReference>
<proteinExistence type="predicted"/>
<dbReference type="InterPro" id="IPR001763">
    <property type="entry name" value="Rhodanese-like_dom"/>
</dbReference>
<evidence type="ECO:0000259" key="1">
    <source>
        <dbReference type="PROSITE" id="PS50206"/>
    </source>
</evidence>
<sequence length="280" mass="31150">MISRKELEFRMDVSAPVKGEKIIVCDDDGRRATLAAATLEGMGFTNVLVLDRGVNQWTTEGFPTEWGSNVISKDFGERMEVEYHVPEIEATELHERIERGDKLVILDTRTPEEYQRFCIPGGRSVPGGELALRVTDITKDLDPDTAVIVNCAGRTRSVIGTRVLQRMGMTNIFGLKNGTSGWLLAGYDLETGGDRLDLPQPSPEGLAVAETYAARLAEEDGVCYLDVDTVQKMLDERDEKTCYFVDVRTTEEYAIGHIPGFRWFPGGQVVQRSDDVLVVK</sequence>
<protein>
    <recommendedName>
        <fullName evidence="1">Rhodanese domain-containing protein</fullName>
    </recommendedName>
</protein>
<gene>
    <name evidence="2" type="ORF">METZ01_LOCUS405548</name>
</gene>
<feature type="domain" description="Rhodanese" evidence="1">
    <location>
        <begin position="238"/>
        <end position="273"/>
    </location>
</feature>
<dbReference type="EMBL" id="UINC01156334">
    <property type="protein sequence ID" value="SVD52694.1"/>
    <property type="molecule type" value="Genomic_DNA"/>
</dbReference>
<dbReference type="AlphaFoldDB" id="A0A382W1X3"/>
<dbReference type="GO" id="GO:0004792">
    <property type="term" value="F:thiosulfate-cyanide sulfurtransferase activity"/>
    <property type="evidence" value="ECO:0007669"/>
    <property type="project" value="TreeGrafter"/>
</dbReference>
<dbReference type="InterPro" id="IPR036873">
    <property type="entry name" value="Rhodanese-like_dom_sf"/>
</dbReference>
<dbReference type="PANTHER" id="PTHR44086:SF10">
    <property type="entry name" value="THIOSULFATE SULFURTRANSFERASE_RHODANESE-LIKE DOMAIN-CONTAINING PROTEIN 3"/>
    <property type="match status" value="1"/>
</dbReference>
<dbReference type="SUPFAM" id="SSF52821">
    <property type="entry name" value="Rhodanese/Cell cycle control phosphatase"/>
    <property type="match status" value="3"/>
</dbReference>
<dbReference type="Pfam" id="PF00581">
    <property type="entry name" value="Rhodanese"/>
    <property type="match status" value="3"/>
</dbReference>
<dbReference type="PROSITE" id="PS50206">
    <property type="entry name" value="RHODANESE_3"/>
    <property type="match status" value="3"/>
</dbReference>
<feature type="domain" description="Rhodanese" evidence="1">
    <location>
        <begin position="99"/>
        <end position="191"/>
    </location>
</feature>
<reference evidence="2" key="1">
    <citation type="submission" date="2018-05" db="EMBL/GenBank/DDBJ databases">
        <authorList>
            <person name="Lanie J.A."/>
            <person name="Ng W.-L."/>
            <person name="Kazmierczak K.M."/>
            <person name="Andrzejewski T.M."/>
            <person name="Davidsen T.M."/>
            <person name="Wayne K.J."/>
            <person name="Tettelin H."/>
            <person name="Glass J.I."/>
            <person name="Rusch D."/>
            <person name="Podicherti R."/>
            <person name="Tsui H.-C.T."/>
            <person name="Winkler M.E."/>
        </authorList>
    </citation>
    <scope>NUCLEOTIDE SEQUENCE</scope>
</reference>
<dbReference type="SMART" id="SM00450">
    <property type="entry name" value="RHOD"/>
    <property type="match status" value="1"/>
</dbReference>
<name>A0A382W1X3_9ZZZZ</name>
<dbReference type="Gene3D" id="3.40.250.10">
    <property type="entry name" value="Rhodanese-like domain"/>
    <property type="match status" value="3"/>
</dbReference>
<accession>A0A382W1X3</accession>
<feature type="domain" description="Rhodanese" evidence="1">
    <location>
        <begin position="2"/>
        <end position="66"/>
    </location>
</feature>
<organism evidence="2">
    <name type="scientific">marine metagenome</name>
    <dbReference type="NCBI Taxonomy" id="408172"/>
    <lineage>
        <taxon>unclassified sequences</taxon>
        <taxon>metagenomes</taxon>
        <taxon>ecological metagenomes</taxon>
    </lineage>
</organism>